<dbReference type="PANTHER" id="PTHR43464">
    <property type="entry name" value="METHYLTRANSFERASE"/>
    <property type="match status" value="1"/>
</dbReference>
<evidence type="ECO:0000256" key="1">
    <source>
        <dbReference type="ARBA" id="ARBA00022603"/>
    </source>
</evidence>
<dbReference type="CDD" id="cd02440">
    <property type="entry name" value="AdoMet_MTases"/>
    <property type="match status" value="1"/>
</dbReference>
<dbReference type="Pfam" id="PF13649">
    <property type="entry name" value="Methyltransf_25"/>
    <property type="match status" value="1"/>
</dbReference>
<name>A0A3L7J7V3_9MICO</name>
<gene>
    <name evidence="5" type="ORF">D9V28_05680</name>
</gene>
<comment type="caution">
    <text evidence="5">The sequence shown here is derived from an EMBL/GenBank/DDBJ whole genome shotgun (WGS) entry which is preliminary data.</text>
</comment>
<keyword evidence="1 5" id="KW-0489">Methyltransferase</keyword>
<evidence type="ECO:0000256" key="2">
    <source>
        <dbReference type="ARBA" id="ARBA00022679"/>
    </source>
</evidence>
<dbReference type="InterPro" id="IPR029063">
    <property type="entry name" value="SAM-dependent_MTases_sf"/>
</dbReference>
<dbReference type="InterPro" id="IPR041698">
    <property type="entry name" value="Methyltransf_25"/>
</dbReference>
<keyword evidence="6" id="KW-1185">Reference proteome</keyword>
<dbReference type="GO" id="GO:0032259">
    <property type="term" value="P:methylation"/>
    <property type="evidence" value="ECO:0007669"/>
    <property type="project" value="UniProtKB-KW"/>
</dbReference>
<organism evidence="5 6">
    <name type="scientific">Mycetocola zhadangensis</name>
    <dbReference type="NCBI Taxonomy" id="1164595"/>
    <lineage>
        <taxon>Bacteria</taxon>
        <taxon>Bacillati</taxon>
        <taxon>Actinomycetota</taxon>
        <taxon>Actinomycetes</taxon>
        <taxon>Micrococcales</taxon>
        <taxon>Microbacteriaceae</taxon>
        <taxon>Mycetocola</taxon>
    </lineage>
</organism>
<dbReference type="NCBIfam" id="NF004851">
    <property type="entry name" value="PRK06202.1"/>
    <property type="match status" value="1"/>
</dbReference>
<evidence type="ECO:0000313" key="5">
    <source>
        <dbReference type="EMBL" id="RLQ86559.1"/>
    </source>
</evidence>
<proteinExistence type="predicted"/>
<dbReference type="AlphaFoldDB" id="A0A3L7J7V3"/>
<feature type="domain" description="Methyltransferase" evidence="4">
    <location>
        <begin position="48"/>
        <end position="140"/>
    </location>
</feature>
<accession>A0A3L7J7V3</accession>
<dbReference type="OrthoDB" id="9800454at2"/>
<keyword evidence="2 5" id="KW-0808">Transferase</keyword>
<keyword evidence="3" id="KW-0949">S-adenosyl-L-methionine</keyword>
<dbReference type="SUPFAM" id="SSF53335">
    <property type="entry name" value="S-adenosyl-L-methionine-dependent methyltransferases"/>
    <property type="match status" value="1"/>
</dbReference>
<sequence length="250" mass="27637">MDDPECDLPTLFRTYAQFPVINGIVAGWGITYRAEIRPRFTGTHHTLLDIGTGGGDVARALHRLARRDGVTLSVTAIDPDPRAAAYVRSLPTREGVTYRQCTSSELVSEGATFDFVVSNHVLHHLSAPELGAVLADSERLARRLVIHSDIRRTRLGYVLYGAVTAILFRRSFVREDGLISIRRSFLPSELRDILPRRWRVKSQPFFRTLSIFDAAESLRIVSAGGRRAPSMLSVLIPRASGAAGRAEAES</sequence>
<dbReference type="PANTHER" id="PTHR43464:SF19">
    <property type="entry name" value="UBIQUINONE BIOSYNTHESIS O-METHYLTRANSFERASE, MITOCHONDRIAL"/>
    <property type="match status" value="1"/>
</dbReference>
<evidence type="ECO:0000259" key="4">
    <source>
        <dbReference type="Pfam" id="PF13649"/>
    </source>
</evidence>
<reference evidence="5 6" key="1">
    <citation type="submission" date="2018-10" db="EMBL/GenBank/DDBJ databases">
        <authorList>
            <person name="Li J."/>
        </authorList>
    </citation>
    <scope>NUCLEOTIDE SEQUENCE [LARGE SCALE GENOMIC DNA]</scope>
    <source>
        <strain evidence="5 6">ZD1-4</strain>
    </source>
</reference>
<protein>
    <submittedName>
        <fullName evidence="5">Methyltransferase domain-containing protein</fullName>
    </submittedName>
</protein>
<dbReference type="Gene3D" id="3.40.50.150">
    <property type="entry name" value="Vaccinia Virus protein VP39"/>
    <property type="match status" value="1"/>
</dbReference>
<dbReference type="Proteomes" id="UP000282460">
    <property type="component" value="Unassembled WGS sequence"/>
</dbReference>
<dbReference type="EMBL" id="RCWJ01000001">
    <property type="protein sequence ID" value="RLQ86559.1"/>
    <property type="molecule type" value="Genomic_DNA"/>
</dbReference>
<evidence type="ECO:0000256" key="3">
    <source>
        <dbReference type="ARBA" id="ARBA00022691"/>
    </source>
</evidence>
<evidence type="ECO:0000313" key="6">
    <source>
        <dbReference type="Proteomes" id="UP000282460"/>
    </source>
</evidence>
<dbReference type="GO" id="GO:0008757">
    <property type="term" value="F:S-adenosylmethionine-dependent methyltransferase activity"/>
    <property type="evidence" value="ECO:0007669"/>
    <property type="project" value="InterPro"/>
</dbReference>